<reference evidence="2 3" key="1">
    <citation type="journal article" date="2018" name="Sci. Rep.">
        <title>Genomic signatures of local adaptation to the degree of environmental predictability in rotifers.</title>
        <authorList>
            <person name="Franch-Gras L."/>
            <person name="Hahn C."/>
            <person name="Garcia-Roger E.M."/>
            <person name="Carmona M.J."/>
            <person name="Serra M."/>
            <person name="Gomez A."/>
        </authorList>
    </citation>
    <scope>NUCLEOTIDE SEQUENCE [LARGE SCALE GENOMIC DNA]</scope>
    <source>
        <strain evidence="2">HYR1</strain>
    </source>
</reference>
<dbReference type="Proteomes" id="UP000276133">
    <property type="component" value="Unassembled WGS sequence"/>
</dbReference>
<evidence type="ECO:0000256" key="1">
    <source>
        <dbReference type="SAM" id="Phobius"/>
    </source>
</evidence>
<name>A0A3M7RU39_BRAPC</name>
<keyword evidence="1" id="KW-0812">Transmembrane</keyword>
<gene>
    <name evidence="2" type="ORF">BpHYR1_013694</name>
</gene>
<protein>
    <submittedName>
        <fullName evidence="2">Uncharacterized protein</fullName>
    </submittedName>
</protein>
<sequence>MDQKINLLNNLLKVNYDCGWLIFVICFQILNIFMEIPRQLQFEEEKISKPGLVEVEGLVEIFIINEISCEVLEALKMNILKCEQPYK</sequence>
<keyword evidence="1" id="KW-0472">Membrane</keyword>
<dbReference type="EMBL" id="REGN01002660">
    <property type="protein sequence ID" value="RNA26858.1"/>
    <property type="molecule type" value="Genomic_DNA"/>
</dbReference>
<keyword evidence="3" id="KW-1185">Reference proteome</keyword>
<evidence type="ECO:0000313" key="3">
    <source>
        <dbReference type="Proteomes" id="UP000276133"/>
    </source>
</evidence>
<keyword evidence="1" id="KW-1133">Transmembrane helix</keyword>
<feature type="transmembrane region" description="Helical" evidence="1">
    <location>
        <begin position="20"/>
        <end position="36"/>
    </location>
</feature>
<proteinExistence type="predicted"/>
<organism evidence="2 3">
    <name type="scientific">Brachionus plicatilis</name>
    <name type="common">Marine rotifer</name>
    <name type="synonym">Brachionus muelleri</name>
    <dbReference type="NCBI Taxonomy" id="10195"/>
    <lineage>
        <taxon>Eukaryota</taxon>
        <taxon>Metazoa</taxon>
        <taxon>Spiralia</taxon>
        <taxon>Gnathifera</taxon>
        <taxon>Rotifera</taxon>
        <taxon>Eurotatoria</taxon>
        <taxon>Monogononta</taxon>
        <taxon>Pseudotrocha</taxon>
        <taxon>Ploima</taxon>
        <taxon>Brachionidae</taxon>
        <taxon>Brachionus</taxon>
    </lineage>
</organism>
<accession>A0A3M7RU39</accession>
<evidence type="ECO:0000313" key="2">
    <source>
        <dbReference type="EMBL" id="RNA26858.1"/>
    </source>
</evidence>
<dbReference type="AlphaFoldDB" id="A0A3M7RU39"/>
<comment type="caution">
    <text evidence="2">The sequence shown here is derived from an EMBL/GenBank/DDBJ whole genome shotgun (WGS) entry which is preliminary data.</text>
</comment>